<dbReference type="AlphaFoldDB" id="A0AAD7DDX4"/>
<protein>
    <recommendedName>
        <fullName evidence="4">Secreted protein</fullName>
    </recommendedName>
</protein>
<dbReference type="EMBL" id="JARKIE010000075">
    <property type="protein sequence ID" value="KAJ7689033.1"/>
    <property type="molecule type" value="Genomic_DNA"/>
</dbReference>
<feature type="chain" id="PRO_5041909605" description="Secreted protein" evidence="1">
    <location>
        <begin position="16"/>
        <end position="102"/>
    </location>
</feature>
<keyword evidence="3" id="KW-1185">Reference proteome</keyword>
<accession>A0AAD7DDX4</accession>
<gene>
    <name evidence="2" type="ORF">B0H17DRAFT_1067543</name>
</gene>
<dbReference type="Proteomes" id="UP001221757">
    <property type="component" value="Unassembled WGS sequence"/>
</dbReference>
<sequence>MPVSLCVLLVPGSLLLHPWKRRNTGGPFRCFSTTEIAGTRTSGISSTILSRSSLPARISDSAFDAKDVAPRPWTNEADTENSDGARNVLARASEYHQPKYRV</sequence>
<organism evidence="2 3">
    <name type="scientific">Mycena rosella</name>
    <name type="common">Pink bonnet</name>
    <name type="synonym">Agaricus rosellus</name>
    <dbReference type="NCBI Taxonomy" id="1033263"/>
    <lineage>
        <taxon>Eukaryota</taxon>
        <taxon>Fungi</taxon>
        <taxon>Dikarya</taxon>
        <taxon>Basidiomycota</taxon>
        <taxon>Agaricomycotina</taxon>
        <taxon>Agaricomycetes</taxon>
        <taxon>Agaricomycetidae</taxon>
        <taxon>Agaricales</taxon>
        <taxon>Marasmiineae</taxon>
        <taxon>Mycenaceae</taxon>
        <taxon>Mycena</taxon>
    </lineage>
</organism>
<keyword evidence="1" id="KW-0732">Signal</keyword>
<name>A0AAD7DDX4_MYCRO</name>
<evidence type="ECO:0008006" key="4">
    <source>
        <dbReference type="Google" id="ProtNLM"/>
    </source>
</evidence>
<comment type="caution">
    <text evidence="2">The sequence shown here is derived from an EMBL/GenBank/DDBJ whole genome shotgun (WGS) entry which is preliminary data.</text>
</comment>
<proteinExistence type="predicted"/>
<evidence type="ECO:0000313" key="2">
    <source>
        <dbReference type="EMBL" id="KAJ7689033.1"/>
    </source>
</evidence>
<evidence type="ECO:0000313" key="3">
    <source>
        <dbReference type="Proteomes" id="UP001221757"/>
    </source>
</evidence>
<reference evidence="2" key="1">
    <citation type="submission" date="2023-03" db="EMBL/GenBank/DDBJ databases">
        <title>Massive genome expansion in bonnet fungi (Mycena s.s.) driven by repeated elements and novel gene families across ecological guilds.</title>
        <authorList>
            <consortium name="Lawrence Berkeley National Laboratory"/>
            <person name="Harder C.B."/>
            <person name="Miyauchi S."/>
            <person name="Viragh M."/>
            <person name="Kuo A."/>
            <person name="Thoen E."/>
            <person name="Andreopoulos B."/>
            <person name="Lu D."/>
            <person name="Skrede I."/>
            <person name="Drula E."/>
            <person name="Henrissat B."/>
            <person name="Morin E."/>
            <person name="Kohler A."/>
            <person name="Barry K."/>
            <person name="LaButti K."/>
            <person name="Morin E."/>
            <person name="Salamov A."/>
            <person name="Lipzen A."/>
            <person name="Mereny Z."/>
            <person name="Hegedus B."/>
            <person name="Baldrian P."/>
            <person name="Stursova M."/>
            <person name="Weitz H."/>
            <person name="Taylor A."/>
            <person name="Grigoriev I.V."/>
            <person name="Nagy L.G."/>
            <person name="Martin F."/>
            <person name="Kauserud H."/>
        </authorList>
    </citation>
    <scope>NUCLEOTIDE SEQUENCE</scope>
    <source>
        <strain evidence="2">CBHHK067</strain>
    </source>
</reference>
<evidence type="ECO:0000256" key="1">
    <source>
        <dbReference type="SAM" id="SignalP"/>
    </source>
</evidence>
<feature type="signal peptide" evidence="1">
    <location>
        <begin position="1"/>
        <end position="15"/>
    </location>
</feature>